<dbReference type="GO" id="GO:0019171">
    <property type="term" value="F:(3R)-hydroxyacyl-[acyl-carrier-protein] dehydratase activity"/>
    <property type="evidence" value="ECO:0007669"/>
    <property type="project" value="TreeGrafter"/>
</dbReference>
<dbReference type="InterPro" id="IPR050965">
    <property type="entry name" value="UPF0336/Enoyl-CoA_hydratase"/>
</dbReference>
<protein>
    <recommendedName>
        <fullName evidence="1">MaoC-like domain-containing protein</fullName>
    </recommendedName>
</protein>
<organism evidence="2">
    <name type="scientific">marine metagenome</name>
    <dbReference type="NCBI Taxonomy" id="408172"/>
    <lineage>
        <taxon>unclassified sequences</taxon>
        <taxon>metagenomes</taxon>
        <taxon>ecological metagenomes</taxon>
    </lineage>
</organism>
<evidence type="ECO:0000259" key="1">
    <source>
        <dbReference type="Pfam" id="PF01575"/>
    </source>
</evidence>
<dbReference type="Gene3D" id="3.10.129.10">
    <property type="entry name" value="Hotdog Thioesterase"/>
    <property type="match status" value="1"/>
</dbReference>
<dbReference type="PANTHER" id="PTHR43437">
    <property type="entry name" value="HYDROXYACYL-THIOESTER DEHYDRATASE TYPE 2, MITOCHONDRIAL-RELATED"/>
    <property type="match status" value="1"/>
</dbReference>
<dbReference type="EMBL" id="UINC01115518">
    <property type="protein sequence ID" value="SVC86605.1"/>
    <property type="molecule type" value="Genomic_DNA"/>
</dbReference>
<dbReference type="InterPro" id="IPR002539">
    <property type="entry name" value="MaoC-like_dom"/>
</dbReference>
<feature type="domain" description="MaoC-like" evidence="1">
    <location>
        <begin position="2"/>
        <end position="80"/>
    </location>
</feature>
<dbReference type="Pfam" id="PF01575">
    <property type="entry name" value="MaoC_dehydratas"/>
    <property type="match status" value="1"/>
</dbReference>
<dbReference type="PANTHER" id="PTHR43437:SF3">
    <property type="entry name" value="HYDROXYACYL-THIOESTER DEHYDRATASE TYPE 2, MITOCHONDRIAL"/>
    <property type="match status" value="1"/>
</dbReference>
<dbReference type="InterPro" id="IPR029069">
    <property type="entry name" value="HotDog_dom_sf"/>
</dbReference>
<gene>
    <name evidence="2" type="ORF">METZ01_LOCUS339459</name>
</gene>
<sequence length="99" mass="11135">MNKEYAASTSFKKRVVHGMLLASFFSRIDGMYLPGKHALYFSQSLNFVNPCFVGEKITVEGEVIDKSIATKIIKLKTRVTNEQGKVLVHGESRVLVRDD</sequence>
<dbReference type="CDD" id="cd03449">
    <property type="entry name" value="R_hydratase"/>
    <property type="match status" value="1"/>
</dbReference>
<dbReference type="GO" id="GO:0006633">
    <property type="term" value="P:fatty acid biosynthetic process"/>
    <property type="evidence" value="ECO:0007669"/>
    <property type="project" value="TreeGrafter"/>
</dbReference>
<proteinExistence type="predicted"/>
<evidence type="ECO:0000313" key="2">
    <source>
        <dbReference type="EMBL" id="SVC86605.1"/>
    </source>
</evidence>
<name>A0A382QNX4_9ZZZZ</name>
<dbReference type="SUPFAM" id="SSF54637">
    <property type="entry name" value="Thioesterase/thiol ester dehydrase-isomerase"/>
    <property type="match status" value="1"/>
</dbReference>
<reference evidence="2" key="1">
    <citation type="submission" date="2018-05" db="EMBL/GenBank/DDBJ databases">
        <authorList>
            <person name="Lanie J.A."/>
            <person name="Ng W.-L."/>
            <person name="Kazmierczak K.M."/>
            <person name="Andrzejewski T.M."/>
            <person name="Davidsen T.M."/>
            <person name="Wayne K.J."/>
            <person name="Tettelin H."/>
            <person name="Glass J.I."/>
            <person name="Rusch D."/>
            <person name="Podicherti R."/>
            <person name="Tsui H.-C.T."/>
            <person name="Winkler M.E."/>
        </authorList>
    </citation>
    <scope>NUCLEOTIDE SEQUENCE</scope>
</reference>
<accession>A0A382QNX4</accession>
<dbReference type="AlphaFoldDB" id="A0A382QNX4"/>